<gene>
    <name evidence="2" type="ORF">G3I53_25905</name>
</gene>
<dbReference type="AlphaFoldDB" id="A0A6G3R1R9"/>
<dbReference type="EMBL" id="JAAGMD010000722">
    <property type="protein sequence ID" value="NEA89387.1"/>
    <property type="molecule type" value="Genomic_DNA"/>
</dbReference>
<feature type="region of interest" description="Disordered" evidence="1">
    <location>
        <begin position="1"/>
        <end position="26"/>
    </location>
</feature>
<feature type="non-terminal residue" evidence="2">
    <location>
        <position position="107"/>
    </location>
</feature>
<feature type="non-terminal residue" evidence="2">
    <location>
        <position position="1"/>
    </location>
</feature>
<protein>
    <recommendedName>
        <fullName evidence="3">Serine protease</fullName>
    </recommendedName>
</protein>
<evidence type="ECO:0008006" key="3">
    <source>
        <dbReference type="Google" id="ProtNLM"/>
    </source>
</evidence>
<dbReference type="RefSeq" id="WP_164438830.1">
    <property type="nucleotide sequence ID" value="NZ_JAAGMD010000722.1"/>
</dbReference>
<name>A0A6G3R1R9_9ACTN</name>
<accession>A0A6G3R1R9</accession>
<evidence type="ECO:0000256" key="1">
    <source>
        <dbReference type="SAM" id="MobiDB-lite"/>
    </source>
</evidence>
<sequence>RIVAASRSPFPAGPDGLGDTGPERLADLSGRAGRPLVILLDGPEEMPPALAHRLAEWTDGTARWLRRTGIRLVLACRPEYWESAAARFPAGLLHPADDPVDPADGTP</sequence>
<evidence type="ECO:0000313" key="2">
    <source>
        <dbReference type="EMBL" id="NEA89387.1"/>
    </source>
</evidence>
<comment type="caution">
    <text evidence="2">The sequence shown here is derived from an EMBL/GenBank/DDBJ whole genome shotgun (WGS) entry which is preliminary data.</text>
</comment>
<organism evidence="2">
    <name type="scientific">Streptomyces sp. SID14436</name>
    <dbReference type="NCBI Taxonomy" id="2706070"/>
    <lineage>
        <taxon>Bacteria</taxon>
        <taxon>Bacillati</taxon>
        <taxon>Actinomycetota</taxon>
        <taxon>Actinomycetes</taxon>
        <taxon>Kitasatosporales</taxon>
        <taxon>Streptomycetaceae</taxon>
        <taxon>Streptomyces</taxon>
    </lineage>
</organism>
<proteinExistence type="predicted"/>
<reference evidence="2" key="1">
    <citation type="submission" date="2020-01" db="EMBL/GenBank/DDBJ databases">
        <title>Insect and environment-associated Actinomycetes.</title>
        <authorList>
            <person name="Currrie C."/>
            <person name="Chevrette M."/>
            <person name="Carlson C."/>
            <person name="Stubbendieck R."/>
            <person name="Wendt-Pienkowski E."/>
        </authorList>
    </citation>
    <scope>NUCLEOTIDE SEQUENCE</scope>
    <source>
        <strain evidence="2">SID14436</strain>
    </source>
</reference>